<feature type="transmembrane region" description="Helical" evidence="8">
    <location>
        <begin position="434"/>
        <end position="466"/>
    </location>
</feature>
<comment type="similarity">
    <text evidence="2">Belongs to the Lgt family.</text>
</comment>
<evidence type="ECO:0000256" key="8">
    <source>
        <dbReference type="SAM" id="Phobius"/>
    </source>
</evidence>
<feature type="transmembrane region" description="Helical" evidence="8">
    <location>
        <begin position="209"/>
        <end position="228"/>
    </location>
</feature>
<dbReference type="Pfam" id="PF01790">
    <property type="entry name" value="LGT"/>
    <property type="match status" value="1"/>
</dbReference>
<feature type="transmembrane region" description="Helical" evidence="8">
    <location>
        <begin position="611"/>
        <end position="632"/>
    </location>
</feature>
<comment type="subcellular location">
    <subcellularLocation>
        <location evidence="1">Endomembrane system</location>
        <topology evidence="1">Multi-pass membrane protein</topology>
    </subcellularLocation>
</comment>
<dbReference type="Pfam" id="PF04191">
    <property type="entry name" value="PEMT"/>
    <property type="match status" value="1"/>
</dbReference>
<evidence type="ECO:0000259" key="9">
    <source>
        <dbReference type="Pfam" id="PF14378"/>
    </source>
</evidence>
<keyword evidence="6 8" id="KW-1133">Transmembrane helix</keyword>
<evidence type="ECO:0000256" key="2">
    <source>
        <dbReference type="ARBA" id="ARBA00007150"/>
    </source>
</evidence>
<dbReference type="InterPro" id="IPR007318">
    <property type="entry name" value="Phopholipid_MeTrfase"/>
</dbReference>
<organism evidence="10 11">
    <name type="scientific">Candidatus Kutchimonas denitrificans</name>
    <dbReference type="NCBI Taxonomy" id="3056748"/>
    <lineage>
        <taxon>Bacteria</taxon>
        <taxon>Pseudomonadati</taxon>
        <taxon>Gemmatimonadota</taxon>
        <taxon>Gemmatimonadia</taxon>
        <taxon>Candidatus Palauibacterales</taxon>
        <taxon>Candidatus Palauibacteraceae</taxon>
        <taxon>Candidatus Kutchimonas</taxon>
    </lineage>
</organism>
<dbReference type="Pfam" id="PF14378">
    <property type="entry name" value="PAP2_3"/>
    <property type="match status" value="1"/>
</dbReference>
<feature type="transmembrane region" description="Helical" evidence="8">
    <location>
        <begin position="537"/>
        <end position="558"/>
    </location>
</feature>
<feature type="transmembrane region" description="Helical" evidence="8">
    <location>
        <begin position="403"/>
        <end position="422"/>
    </location>
</feature>
<evidence type="ECO:0000256" key="1">
    <source>
        <dbReference type="ARBA" id="ARBA00004127"/>
    </source>
</evidence>
<evidence type="ECO:0000256" key="4">
    <source>
        <dbReference type="ARBA" id="ARBA00022679"/>
    </source>
</evidence>
<evidence type="ECO:0000256" key="7">
    <source>
        <dbReference type="ARBA" id="ARBA00023136"/>
    </source>
</evidence>
<keyword evidence="5 8" id="KW-0812">Transmembrane</keyword>
<evidence type="ECO:0000256" key="6">
    <source>
        <dbReference type="ARBA" id="ARBA00022989"/>
    </source>
</evidence>
<feature type="domain" description="Inositolphosphotransferase Aur1/Ipt1" evidence="9">
    <location>
        <begin position="186"/>
        <end position="345"/>
    </location>
</feature>
<feature type="transmembrane region" description="Helical" evidence="8">
    <location>
        <begin position="45"/>
        <end position="67"/>
    </location>
</feature>
<evidence type="ECO:0000256" key="5">
    <source>
        <dbReference type="ARBA" id="ARBA00022692"/>
    </source>
</evidence>
<dbReference type="Gene3D" id="1.20.120.1630">
    <property type="match status" value="1"/>
</dbReference>
<feature type="transmembrane region" description="Helical" evidence="8">
    <location>
        <begin position="331"/>
        <end position="348"/>
    </location>
</feature>
<keyword evidence="3" id="KW-1003">Cell membrane</keyword>
<gene>
    <name evidence="10" type="ORF">GWO12_09575</name>
</gene>
<sequence length="645" mass="70070">MNRQRLAKFLYAILFVLAIPAALVWWAQAASDVVPLPTIPDGRVALVLVASGVALLAAGMFALVAYGKGLPMSPYPPPVYVARGIYRFTAHPIYLGFVVACFGVAIYLRSPAGIWLVSPMVALALTAFVLGYERQDLRQRFAAEVIHKPLVSLPPDRPDPPTRWDRASIYLLVLIPWSLAFEAVYRLGIPADAIIAHFPFERDWPVLEWTEAIYGSVYLFVLSTPLILTTQRDLRRLAELGLIATAVVTVVYLTVPLVAPPRPFEPRTFLGDALMFERSLSHTVAAFPAFHVIWSFIAADAWARRSRAWGVAGWAWAILITASCITTGMHALADLAVAAIVFLLLLRWRRIWELMRRAAEAVANSWREWRWGRVRVINHGMYASLAAAVGFWISTALGGPSVLWQLVFVHLCGLAGAGLWAQQLEGSPKLSRPFGYYGGVIGALSGALIAGAVGGNTVMLLALIAMEGPWLQALGRLRCLVQGCCHGSGAPEGTGIRYWQPRSRVCTLASLRGVPLHPTPLYSILGNVVIGVLLLRMWSLGAAFGLIAGTYLMLAGVARFVEESYRGEPQTPIVAGLRIYQWMAVLSLAGGIVLTTIPAGHSAGLTVALDWRTVLAGAMYGLLTGFAMGVDFPGSTRRFARLASP</sequence>
<evidence type="ECO:0000313" key="10">
    <source>
        <dbReference type="EMBL" id="NIR75343.1"/>
    </source>
</evidence>
<feature type="transmembrane region" description="Helical" evidence="8">
    <location>
        <begin position="114"/>
        <end position="132"/>
    </location>
</feature>
<comment type="caution">
    <text evidence="10">The sequence shown here is derived from an EMBL/GenBank/DDBJ whole genome shotgun (WGS) entry which is preliminary data.</text>
</comment>
<feature type="transmembrane region" description="Helical" evidence="8">
    <location>
        <begin position="308"/>
        <end position="325"/>
    </location>
</feature>
<dbReference type="GO" id="GO:0005886">
    <property type="term" value="C:plasma membrane"/>
    <property type="evidence" value="ECO:0007669"/>
    <property type="project" value="InterPro"/>
</dbReference>
<dbReference type="InterPro" id="IPR001640">
    <property type="entry name" value="Lgt"/>
</dbReference>
<feature type="transmembrane region" description="Helical" evidence="8">
    <location>
        <begin position="376"/>
        <end position="397"/>
    </location>
</feature>
<dbReference type="InterPro" id="IPR026841">
    <property type="entry name" value="Aur1/Ipt1"/>
</dbReference>
<accession>A0AAE4Z968</accession>
<dbReference type="GO" id="GO:0042158">
    <property type="term" value="P:lipoprotein biosynthetic process"/>
    <property type="evidence" value="ECO:0007669"/>
    <property type="project" value="InterPro"/>
</dbReference>
<dbReference type="AlphaFoldDB" id="A0AAE4Z968"/>
<feature type="transmembrane region" description="Helical" evidence="8">
    <location>
        <begin position="240"/>
        <end position="259"/>
    </location>
</feature>
<feature type="transmembrane region" description="Helical" evidence="8">
    <location>
        <begin position="167"/>
        <end position="189"/>
    </location>
</feature>
<feature type="transmembrane region" description="Helical" evidence="8">
    <location>
        <begin position="579"/>
        <end position="599"/>
    </location>
</feature>
<dbReference type="PANTHER" id="PTHR30589">
    <property type="entry name" value="PROLIPOPROTEIN DIACYLGLYCERYL TRANSFERASE"/>
    <property type="match status" value="1"/>
</dbReference>
<proteinExistence type="inferred from homology"/>
<evidence type="ECO:0000256" key="3">
    <source>
        <dbReference type="ARBA" id="ARBA00022475"/>
    </source>
</evidence>
<keyword evidence="4" id="KW-0808">Transferase</keyword>
<dbReference type="Proteomes" id="UP000702544">
    <property type="component" value="Unassembled WGS sequence"/>
</dbReference>
<dbReference type="PANTHER" id="PTHR30589:SF0">
    <property type="entry name" value="PHOSPHATIDYLGLYCEROL--PROLIPOPROTEIN DIACYLGLYCERYL TRANSFERASE"/>
    <property type="match status" value="1"/>
</dbReference>
<protein>
    <recommendedName>
        <fullName evidence="9">Inositolphosphotransferase Aur1/Ipt1 domain-containing protein</fullName>
    </recommendedName>
</protein>
<dbReference type="GO" id="GO:0012505">
    <property type="term" value="C:endomembrane system"/>
    <property type="evidence" value="ECO:0007669"/>
    <property type="project" value="UniProtKB-SubCell"/>
</dbReference>
<reference evidence="10 11" key="1">
    <citation type="submission" date="2020-01" db="EMBL/GenBank/DDBJ databases">
        <title>Genomes assembled from Gulf of Kutch pelagic sediment metagenomes.</title>
        <authorList>
            <person name="Chandrashekar M."/>
            <person name="Mahajan M.S."/>
            <person name="Dave K.J."/>
            <person name="Vatsa P."/>
            <person name="Nathani N.M."/>
        </authorList>
    </citation>
    <scope>NUCLEOTIDE SEQUENCE [LARGE SCALE GENOMIC DNA]</scope>
    <source>
        <strain evidence="10">KS3-K002</strain>
    </source>
</reference>
<evidence type="ECO:0000313" key="11">
    <source>
        <dbReference type="Proteomes" id="UP000702544"/>
    </source>
</evidence>
<feature type="transmembrane region" description="Helical" evidence="8">
    <location>
        <begin position="88"/>
        <end position="108"/>
    </location>
</feature>
<dbReference type="GO" id="GO:0008961">
    <property type="term" value="F:phosphatidylglycerol-prolipoprotein diacylglyceryl transferase activity"/>
    <property type="evidence" value="ECO:0007669"/>
    <property type="project" value="InterPro"/>
</dbReference>
<keyword evidence="7 8" id="KW-0472">Membrane</keyword>
<dbReference type="EMBL" id="JAACAK010000072">
    <property type="protein sequence ID" value="NIR75343.1"/>
    <property type="molecule type" value="Genomic_DNA"/>
</dbReference>
<name>A0AAE4Z968_9BACT</name>
<feature type="transmembrane region" description="Helical" evidence="8">
    <location>
        <begin position="279"/>
        <end position="299"/>
    </location>
</feature>